<sequence>MRPDPTRPATRGGVVPPEPVAEPVSLDSAELFRGAREVVIVHNRERYILRITRQGKLILNK</sequence>
<accession>A0A4R3MAK2</accession>
<evidence type="ECO:0000313" key="3">
    <source>
        <dbReference type="Proteomes" id="UP000295678"/>
    </source>
</evidence>
<dbReference type="EMBL" id="SMAK01000005">
    <property type="protein sequence ID" value="TCT10624.1"/>
    <property type="molecule type" value="Genomic_DNA"/>
</dbReference>
<reference evidence="2 3" key="1">
    <citation type="submission" date="2019-03" db="EMBL/GenBank/DDBJ databases">
        <title>Genomic Encyclopedia of Type Strains, Phase IV (KMG-IV): sequencing the most valuable type-strain genomes for metagenomic binning, comparative biology and taxonomic classification.</title>
        <authorList>
            <person name="Goeker M."/>
        </authorList>
    </citation>
    <scope>NUCLEOTIDE SEQUENCE [LARGE SCALE GENOMIC DNA]</scope>
    <source>
        <strain evidence="2 3">DSM 19345</strain>
    </source>
</reference>
<comment type="caution">
    <text evidence="2">The sequence shown here is derived from an EMBL/GenBank/DDBJ whole genome shotgun (WGS) entry which is preliminary data.</text>
</comment>
<dbReference type="Proteomes" id="UP000295678">
    <property type="component" value="Unassembled WGS sequence"/>
</dbReference>
<dbReference type="InterPro" id="IPR019600">
    <property type="entry name" value="Hemin_uptake_protein_HemP"/>
</dbReference>
<protein>
    <submittedName>
        <fullName evidence="2">Hemin uptake protein HemP</fullName>
    </submittedName>
</protein>
<name>A0A4R3MAK2_9HYPH</name>
<dbReference type="Pfam" id="PF10636">
    <property type="entry name" value="hemP"/>
    <property type="match status" value="1"/>
</dbReference>
<gene>
    <name evidence="2" type="ORF">EDC22_105123</name>
</gene>
<evidence type="ECO:0000313" key="2">
    <source>
        <dbReference type="EMBL" id="TCT10624.1"/>
    </source>
</evidence>
<evidence type="ECO:0000256" key="1">
    <source>
        <dbReference type="SAM" id="MobiDB-lite"/>
    </source>
</evidence>
<dbReference type="AlphaFoldDB" id="A0A4R3MAK2"/>
<dbReference type="RefSeq" id="WP_132806473.1">
    <property type="nucleotide sequence ID" value="NZ_SMAK01000005.1"/>
</dbReference>
<dbReference type="OrthoDB" id="7870498at2"/>
<proteinExistence type="predicted"/>
<keyword evidence="3" id="KW-1185">Reference proteome</keyword>
<dbReference type="Gene3D" id="2.10.70.10">
    <property type="entry name" value="Complement Module, domain 1"/>
    <property type="match status" value="1"/>
</dbReference>
<organism evidence="2 3">
    <name type="scientific">Tepidamorphus gemmatus</name>
    <dbReference type="NCBI Taxonomy" id="747076"/>
    <lineage>
        <taxon>Bacteria</taxon>
        <taxon>Pseudomonadati</taxon>
        <taxon>Pseudomonadota</taxon>
        <taxon>Alphaproteobacteria</taxon>
        <taxon>Hyphomicrobiales</taxon>
        <taxon>Tepidamorphaceae</taxon>
        <taxon>Tepidamorphus</taxon>
    </lineage>
</organism>
<feature type="region of interest" description="Disordered" evidence="1">
    <location>
        <begin position="1"/>
        <end position="21"/>
    </location>
</feature>